<feature type="transmembrane region" description="Helical" evidence="1">
    <location>
        <begin position="36"/>
        <end position="57"/>
    </location>
</feature>
<feature type="transmembrane region" description="Helical" evidence="1">
    <location>
        <begin position="6"/>
        <end position="24"/>
    </location>
</feature>
<dbReference type="InParanoid" id="A0A251TYQ2"/>
<reference evidence="2" key="3">
    <citation type="submission" date="2020-06" db="EMBL/GenBank/DDBJ databases">
        <title>Helianthus annuus Genome sequencing and assembly Release 2.</title>
        <authorList>
            <person name="Gouzy J."/>
            <person name="Langlade N."/>
            <person name="Munos S."/>
        </authorList>
    </citation>
    <scope>NUCLEOTIDE SEQUENCE</scope>
    <source>
        <tissue evidence="2">Leaves</tissue>
    </source>
</reference>
<protein>
    <submittedName>
        <fullName evidence="3">Uncharacterized protein</fullName>
    </submittedName>
</protein>
<evidence type="ECO:0000313" key="3">
    <source>
        <dbReference type="EMBL" id="OTG16265.1"/>
    </source>
</evidence>
<proteinExistence type="predicted"/>
<gene>
    <name evidence="3" type="ORF">HannXRQ_Chr09g0269551</name>
    <name evidence="2" type="ORF">HanXRQr2_Chr09g0406871</name>
</gene>
<sequence>MEDYGNFYLVVVGGVILWTSAFLLTRKMFPKWSFNLCKRMVSTIHAVFAVILCSIFVQDTHGIIA</sequence>
<dbReference type="EMBL" id="MNCJ02000324">
    <property type="protein sequence ID" value="KAF5792516.1"/>
    <property type="molecule type" value="Genomic_DNA"/>
</dbReference>
<accession>A0A251TYQ2</accession>
<evidence type="ECO:0000256" key="1">
    <source>
        <dbReference type="SAM" id="Phobius"/>
    </source>
</evidence>
<keyword evidence="1" id="KW-1133">Transmembrane helix</keyword>
<evidence type="ECO:0000313" key="4">
    <source>
        <dbReference type="Proteomes" id="UP000215914"/>
    </source>
</evidence>
<dbReference type="PANTHER" id="PTHR31898:SF1">
    <property type="entry name" value="TLC DOMAIN-CONTAINING PROTEIN 5"/>
    <property type="match status" value="1"/>
</dbReference>
<dbReference type="EMBL" id="CM007898">
    <property type="protein sequence ID" value="OTG16265.1"/>
    <property type="molecule type" value="Genomic_DNA"/>
</dbReference>
<name>A0A251TYQ2_HELAN</name>
<dbReference type="Proteomes" id="UP000215914">
    <property type="component" value="Chromosome 9"/>
</dbReference>
<reference evidence="2 4" key="1">
    <citation type="journal article" date="2017" name="Nature">
        <title>The sunflower genome provides insights into oil metabolism, flowering and Asterid evolution.</title>
        <authorList>
            <person name="Badouin H."/>
            <person name="Gouzy J."/>
            <person name="Grassa C.J."/>
            <person name="Murat F."/>
            <person name="Staton S.E."/>
            <person name="Cottret L."/>
            <person name="Lelandais-Briere C."/>
            <person name="Owens G.L."/>
            <person name="Carrere S."/>
            <person name="Mayjonade B."/>
            <person name="Legrand L."/>
            <person name="Gill N."/>
            <person name="Kane N.C."/>
            <person name="Bowers J.E."/>
            <person name="Hubner S."/>
            <person name="Bellec A."/>
            <person name="Berard A."/>
            <person name="Berges H."/>
            <person name="Blanchet N."/>
            <person name="Boniface M.C."/>
            <person name="Brunel D."/>
            <person name="Catrice O."/>
            <person name="Chaidir N."/>
            <person name="Claudel C."/>
            <person name="Donnadieu C."/>
            <person name="Faraut T."/>
            <person name="Fievet G."/>
            <person name="Helmstetter N."/>
            <person name="King M."/>
            <person name="Knapp S.J."/>
            <person name="Lai Z."/>
            <person name="Le Paslier M.C."/>
            <person name="Lippi Y."/>
            <person name="Lorenzon L."/>
            <person name="Mandel J.R."/>
            <person name="Marage G."/>
            <person name="Marchand G."/>
            <person name="Marquand E."/>
            <person name="Bret-Mestries E."/>
            <person name="Morien E."/>
            <person name="Nambeesan S."/>
            <person name="Nguyen T."/>
            <person name="Pegot-Espagnet P."/>
            <person name="Pouilly N."/>
            <person name="Raftis F."/>
            <person name="Sallet E."/>
            <person name="Schiex T."/>
            <person name="Thomas J."/>
            <person name="Vandecasteele C."/>
            <person name="Vares D."/>
            <person name="Vear F."/>
            <person name="Vautrin S."/>
            <person name="Crespi M."/>
            <person name="Mangin B."/>
            <person name="Burke J.M."/>
            <person name="Salse J."/>
            <person name="Munos S."/>
            <person name="Vincourt P."/>
            <person name="Rieseberg L.H."/>
            <person name="Langlade N.B."/>
        </authorList>
    </citation>
    <scope>NUCLEOTIDE SEQUENCE [LARGE SCALE GENOMIC DNA]</scope>
    <source>
        <strain evidence="4">cv. SF193</strain>
        <tissue evidence="2">Leaves</tissue>
    </source>
</reference>
<dbReference type="InterPro" id="IPR042512">
    <property type="entry name" value="TLCD5"/>
</dbReference>
<dbReference type="Gramene" id="mRNA:HanXRQr2_Chr09g0406871">
    <property type="protein sequence ID" value="CDS:HanXRQr2_Chr09g0406871.1"/>
    <property type="gene ID" value="HanXRQr2_Chr09g0406871"/>
</dbReference>
<dbReference type="PANTHER" id="PTHR31898">
    <property type="entry name" value="TRANSMEMBRANE PROTEIN 136"/>
    <property type="match status" value="1"/>
</dbReference>
<evidence type="ECO:0000313" key="2">
    <source>
        <dbReference type="EMBL" id="KAF5792516.1"/>
    </source>
</evidence>
<keyword evidence="4" id="KW-1185">Reference proteome</keyword>
<organism evidence="3 4">
    <name type="scientific">Helianthus annuus</name>
    <name type="common">Common sunflower</name>
    <dbReference type="NCBI Taxonomy" id="4232"/>
    <lineage>
        <taxon>Eukaryota</taxon>
        <taxon>Viridiplantae</taxon>
        <taxon>Streptophyta</taxon>
        <taxon>Embryophyta</taxon>
        <taxon>Tracheophyta</taxon>
        <taxon>Spermatophyta</taxon>
        <taxon>Magnoliopsida</taxon>
        <taxon>eudicotyledons</taxon>
        <taxon>Gunneridae</taxon>
        <taxon>Pentapetalae</taxon>
        <taxon>asterids</taxon>
        <taxon>campanulids</taxon>
        <taxon>Asterales</taxon>
        <taxon>Asteraceae</taxon>
        <taxon>Asteroideae</taxon>
        <taxon>Heliantheae alliance</taxon>
        <taxon>Heliantheae</taxon>
        <taxon>Helianthus</taxon>
    </lineage>
</organism>
<keyword evidence="1" id="KW-0472">Membrane</keyword>
<keyword evidence="1" id="KW-0812">Transmembrane</keyword>
<reference evidence="3" key="2">
    <citation type="submission" date="2017-02" db="EMBL/GenBank/DDBJ databases">
        <title>Sunflower complete genome.</title>
        <authorList>
            <person name="Langlade N."/>
            <person name="Munos S."/>
        </authorList>
    </citation>
    <scope>NUCLEOTIDE SEQUENCE [LARGE SCALE GENOMIC DNA]</scope>
    <source>
        <tissue evidence="3">Leaves</tissue>
    </source>
</reference>
<dbReference type="AlphaFoldDB" id="A0A251TYQ2"/>